<dbReference type="Proteomes" id="UP000500930">
    <property type="component" value="Chromosome"/>
</dbReference>
<dbReference type="KEGG" id="aplt:ANPL_04205"/>
<proteinExistence type="inferred from homology"/>
<dbReference type="InterPro" id="IPR007533">
    <property type="entry name" value="Cyt_c_oxidase_assmbl_CtaG"/>
</dbReference>
<gene>
    <name evidence="10 11" type="primary">ctaG</name>
    <name evidence="11" type="ORF">ANPL_04205</name>
</gene>
<keyword evidence="12" id="KW-1185">Reference proteome</keyword>
<keyword evidence="10" id="KW-0997">Cell inner membrane</keyword>
<keyword evidence="5 10" id="KW-0812">Transmembrane</keyword>
<keyword evidence="8 10" id="KW-0186">Copper</keyword>
<dbReference type="EMBL" id="CP046391">
    <property type="protein sequence ID" value="QJC27887.1"/>
    <property type="molecule type" value="Genomic_DNA"/>
</dbReference>
<comment type="subcellular location">
    <subcellularLocation>
        <location evidence="2 10">Cell inner membrane</location>
        <topology evidence="2 10">Single-pass type II membrane protein</topology>
        <orientation evidence="2 10">Periplasmic side</orientation>
    </subcellularLocation>
</comment>
<sequence>MKNRKANLAFLLISVVLSMLLLSYASVPLYSIFCKVTGYGGTPKKVSSLKQNTIGTRQIKVRFSATTTDIPLEFKPETPYVYVTPGIQKLAFYVAQNVSSAPISGTAIYNVSPPQAGKYFYKIACFCFTEQFFEPNKKILMPVSFSIDPAIETDISTSHIREITLSYIFMKSNPNTVNK</sequence>
<protein>
    <recommendedName>
        <fullName evidence="4 10">Cytochrome c oxidase assembly protein CtaG</fullName>
    </recommendedName>
</protein>
<dbReference type="PANTHER" id="PTHR21320:SF3">
    <property type="entry name" value="CYTOCHROME C OXIDASE ASSEMBLY PROTEIN COX11, MITOCHONDRIAL-RELATED"/>
    <property type="match status" value="1"/>
</dbReference>
<evidence type="ECO:0000256" key="5">
    <source>
        <dbReference type="ARBA" id="ARBA00022692"/>
    </source>
</evidence>
<dbReference type="SUPFAM" id="SSF110111">
    <property type="entry name" value="Ctag/Cox11"/>
    <property type="match status" value="1"/>
</dbReference>
<comment type="function">
    <text evidence="1 10">Exerts its effect at some terminal stage of cytochrome c oxidase synthesis, probably by being involved in the insertion of the copper B into subunit I.</text>
</comment>
<dbReference type="Pfam" id="PF04442">
    <property type="entry name" value="CtaG_Cox11"/>
    <property type="match status" value="1"/>
</dbReference>
<feature type="topological domain" description="Periplasmic" evidence="10">
    <location>
        <begin position="27"/>
        <end position="179"/>
    </location>
</feature>
<comment type="similarity">
    <text evidence="3 10">Belongs to the COX11/CtaG family.</text>
</comment>
<feature type="topological domain" description="Cytoplasmic" evidence="10">
    <location>
        <begin position="1"/>
        <end position="7"/>
    </location>
</feature>
<name>A0A858PZ97_9RICK</name>
<dbReference type="InterPro" id="IPR023471">
    <property type="entry name" value="CtaG/Cox11_dom_sf"/>
</dbReference>
<dbReference type="RefSeq" id="WP_169193482.1">
    <property type="nucleotide sequence ID" value="NZ_CP046391.1"/>
</dbReference>
<evidence type="ECO:0000256" key="10">
    <source>
        <dbReference type="HAMAP-Rule" id="MF_00155"/>
    </source>
</evidence>
<dbReference type="PANTHER" id="PTHR21320">
    <property type="entry name" value="CYTOCHROME C OXIDASE ASSEMBLY PROTEIN COX11-RELATED"/>
    <property type="match status" value="1"/>
</dbReference>
<evidence type="ECO:0000256" key="8">
    <source>
        <dbReference type="ARBA" id="ARBA00023008"/>
    </source>
</evidence>
<evidence type="ECO:0000313" key="11">
    <source>
        <dbReference type="EMBL" id="QJC27887.1"/>
    </source>
</evidence>
<dbReference type="NCBIfam" id="NF003465">
    <property type="entry name" value="PRK05089.1"/>
    <property type="match status" value="1"/>
</dbReference>
<evidence type="ECO:0000256" key="3">
    <source>
        <dbReference type="ARBA" id="ARBA00009620"/>
    </source>
</evidence>
<evidence type="ECO:0000313" key="12">
    <source>
        <dbReference type="Proteomes" id="UP000500930"/>
    </source>
</evidence>
<dbReference type="FunFam" id="2.60.370.10:FF:000001">
    <property type="entry name" value="COX11 cytochrome c oxidase assembly homolog"/>
    <property type="match status" value="1"/>
</dbReference>
<evidence type="ECO:0000256" key="1">
    <source>
        <dbReference type="ARBA" id="ARBA00004007"/>
    </source>
</evidence>
<dbReference type="AlphaFoldDB" id="A0A858PZ97"/>
<keyword evidence="7 10" id="KW-1133">Transmembrane helix</keyword>
<dbReference type="HAMAP" id="MF_00155">
    <property type="entry name" value="CtaG"/>
    <property type="match status" value="1"/>
</dbReference>
<dbReference type="Gene3D" id="2.60.370.10">
    <property type="entry name" value="Ctag/Cox11"/>
    <property type="match status" value="1"/>
</dbReference>
<reference evidence="11 12" key="1">
    <citation type="journal article" date="2020" name="Pathogens">
        <title>First Whole Genome Sequence of Anaplasma platys, an Obligate Intracellular Rickettsial Pathogen of Dogs.</title>
        <authorList>
            <person name="Llanes A."/>
            <person name="Rajeev S."/>
        </authorList>
    </citation>
    <scope>NUCLEOTIDE SEQUENCE [LARGE SCALE GENOMIC DNA]</scope>
    <source>
        <strain evidence="11 12">S3</strain>
    </source>
</reference>
<evidence type="ECO:0000256" key="2">
    <source>
        <dbReference type="ARBA" id="ARBA00004382"/>
    </source>
</evidence>
<dbReference type="GO" id="GO:0008535">
    <property type="term" value="P:respiratory chain complex IV assembly"/>
    <property type="evidence" value="ECO:0007669"/>
    <property type="project" value="UniProtKB-UniRule"/>
</dbReference>
<accession>A0A858PZ97</accession>
<evidence type="ECO:0000256" key="9">
    <source>
        <dbReference type="ARBA" id="ARBA00023136"/>
    </source>
</evidence>
<evidence type="ECO:0000256" key="6">
    <source>
        <dbReference type="ARBA" id="ARBA00022968"/>
    </source>
</evidence>
<evidence type="ECO:0000256" key="7">
    <source>
        <dbReference type="ARBA" id="ARBA00022989"/>
    </source>
</evidence>
<keyword evidence="9 10" id="KW-0472">Membrane</keyword>
<keyword evidence="10" id="KW-1003">Cell membrane</keyword>
<dbReference type="PIRSF" id="PIRSF005413">
    <property type="entry name" value="COX11"/>
    <property type="match status" value="1"/>
</dbReference>
<keyword evidence="6 10" id="KW-0735">Signal-anchor</keyword>
<evidence type="ECO:0000256" key="4">
    <source>
        <dbReference type="ARBA" id="ARBA00015384"/>
    </source>
</evidence>
<dbReference type="GO" id="GO:0005507">
    <property type="term" value="F:copper ion binding"/>
    <property type="evidence" value="ECO:0007669"/>
    <property type="project" value="InterPro"/>
</dbReference>
<dbReference type="GO" id="GO:0005886">
    <property type="term" value="C:plasma membrane"/>
    <property type="evidence" value="ECO:0007669"/>
    <property type="project" value="UniProtKB-SubCell"/>
</dbReference>
<organism evidence="11 12">
    <name type="scientific">Anaplasma platys</name>
    <dbReference type="NCBI Taxonomy" id="949"/>
    <lineage>
        <taxon>Bacteria</taxon>
        <taxon>Pseudomonadati</taxon>
        <taxon>Pseudomonadota</taxon>
        <taxon>Alphaproteobacteria</taxon>
        <taxon>Rickettsiales</taxon>
        <taxon>Anaplasmataceae</taxon>
        <taxon>Anaplasma</taxon>
    </lineage>
</organism>